<sequence>MHTSPKNKLPGPKAVFRLQSGDAYRRIPTLRTTGSATPAGGAAVLVRERGNDSQSAWASCLRVPSSPAQFRFDTRCTQVSPSVATFRPLGGTFPDKRSD</sequence>
<dbReference type="AlphaFoldDB" id="A0A0F7UI77"/>
<protein>
    <submittedName>
        <fullName evidence="1">Uncharacterized protein</fullName>
    </submittedName>
</protein>
<proteinExistence type="predicted"/>
<accession>A0A0F7UI77</accession>
<dbReference type="EMBL" id="LN714486">
    <property type="protein sequence ID" value="CEL69724.1"/>
    <property type="molecule type" value="Genomic_DNA"/>
</dbReference>
<evidence type="ECO:0000313" key="1">
    <source>
        <dbReference type="EMBL" id="CEL69724.1"/>
    </source>
</evidence>
<reference evidence="1" key="1">
    <citation type="journal article" date="2015" name="PLoS ONE">
        <title>Comprehensive Evaluation of Toxoplasma gondii VEG and Neospora caninum LIV Genomes with Tachyzoite Stage Transcriptome and Proteome Defines Novel Transcript Features.</title>
        <authorList>
            <person name="Ramaprasad A."/>
            <person name="Mourier T."/>
            <person name="Naeem R."/>
            <person name="Malas T.B."/>
            <person name="Moussa E."/>
            <person name="Panigrahi A."/>
            <person name="Vermont S.J."/>
            <person name="Otto T.D."/>
            <person name="Wastling J."/>
            <person name="Pain A."/>
        </authorList>
    </citation>
    <scope>NUCLEOTIDE SEQUENCE</scope>
    <source>
        <strain evidence="1">Liverpool</strain>
    </source>
</reference>
<name>A0A0F7UI77_NEOCL</name>
<gene>
    <name evidence="1" type="ORF">BN1204_054275</name>
</gene>
<organism evidence="1">
    <name type="scientific">Neospora caninum (strain Liverpool)</name>
    <dbReference type="NCBI Taxonomy" id="572307"/>
    <lineage>
        <taxon>Eukaryota</taxon>
        <taxon>Sar</taxon>
        <taxon>Alveolata</taxon>
        <taxon>Apicomplexa</taxon>
        <taxon>Conoidasida</taxon>
        <taxon>Coccidia</taxon>
        <taxon>Eucoccidiorida</taxon>
        <taxon>Eimeriorina</taxon>
        <taxon>Sarcocystidae</taxon>
        <taxon>Neospora</taxon>
    </lineage>
</organism>